<dbReference type="eggNOG" id="ENOG502TM7S">
    <property type="taxonomic scope" value="Eukaryota"/>
</dbReference>
<name>B4JLR3_DROGR</name>
<sequence>MGAGNSKPHTVQMSNTSVFQISRDVLERVENATNRKKSAAAAAVPTLPPATCENCSPIDVQHAPCKTQPCKHHQMDIAATWSRRSIEMEELQFSKMVAHVHSLFGQPVKWATANECTADIGLMEQQLIACYRQCGGESLNCAQLAKQYHTFVFSKQVNSAVDIKSVDGQDKTHSESPQLN</sequence>
<protein>
    <submittedName>
        <fullName evidence="1">GH24466</fullName>
    </submittedName>
</protein>
<reference evidence="1 2" key="1">
    <citation type="journal article" date="2007" name="Nature">
        <title>Evolution of genes and genomes on the Drosophila phylogeny.</title>
        <authorList>
            <consortium name="Drosophila 12 Genomes Consortium"/>
            <person name="Clark A.G."/>
            <person name="Eisen M.B."/>
            <person name="Smith D.R."/>
            <person name="Bergman C.M."/>
            <person name="Oliver B."/>
            <person name="Markow T.A."/>
            <person name="Kaufman T.C."/>
            <person name="Kellis M."/>
            <person name="Gelbart W."/>
            <person name="Iyer V.N."/>
            <person name="Pollard D.A."/>
            <person name="Sackton T.B."/>
            <person name="Larracuente A.M."/>
            <person name="Singh N.D."/>
            <person name="Abad J.P."/>
            <person name="Abt D.N."/>
            <person name="Adryan B."/>
            <person name="Aguade M."/>
            <person name="Akashi H."/>
            <person name="Anderson W.W."/>
            <person name="Aquadro C.F."/>
            <person name="Ardell D.H."/>
            <person name="Arguello R."/>
            <person name="Artieri C.G."/>
            <person name="Barbash D.A."/>
            <person name="Barker D."/>
            <person name="Barsanti P."/>
            <person name="Batterham P."/>
            <person name="Batzoglou S."/>
            <person name="Begun D."/>
            <person name="Bhutkar A."/>
            <person name="Blanco E."/>
            <person name="Bosak S.A."/>
            <person name="Bradley R.K."/>
            <person name="Brand A.D."/>
            <person name="Brent M.R."/>
            <person name="Brooks A.N."/>
            <person name="Brown R.H."/>
            <person name="Butlin R.K."/>
            <person name="Caggese C."/>
            <person name="Calvi B.R."/>
            <person name="Bernardo de Carvalho A."/>
            <person name="Caspi A."/>
            <person name="Castrezana S."/>
            <person name="Celniker S.E."/>
            <person name="Chang J.L."/>
            <person name="Chapple C."/>
            <person name="Chatterji S."/>
            <person name="Chinwalla A."/>
            <person name="Civetta A."/>
            <person name="Clifton S.W."/>
            <person name="Comeron J.M."/>
            <person name="Costello J.C."/>
            <person name="Coyne J.A."/>
            <person name="Daub J."/>
            <person name="David R.G."/>
            <person name="Delcher A.L."/>
            <person name="Delehaunty K."/>
            <person name="Do C.B."/>
            <person name="Ebling H."/>
            <person name="Edwards K."/>
            <person name="Eickbush T."/>
            <person name="Evans J.D."/>
            <person name="Filipski A."/>
            <person name="Findeiss S."/>
            <person name="Freyhult E."/>
            <person name="Fulton L."/>
            <person name="Fulton R."/>
            <person name="Garcia A.C."/>
            <person name="Gardiner A."/>
            <person name="Garfield D.A."/>
            <person name="Garvin B.E."/>
            <person name="Gibson G."/>
            <person name="Gilbert D."/>
            <person name="Gnerre S."/>
            <person name="Godfrey J."/>
            <person name="Good R."/>
            <person name="Gotea V."/>
            <person name="Gravely B."/>
            <person name="Greenberg A.J."/>
            <person name="Griffiths-Jones S."/>
            <person name="Gross S."/>
            <person name="Guigo R."/>
            <person name="Gustafson E.A."/>
            <person name="Haerty W."/>
            <person name="Hahn M.W."/>
            <person name="Halligan D.L."/>
            <person name="Halpern A.L."/>
            <person name="Halter G.M."/>
            <person name="Han M.V."/>
            <person name="Heger A."/>
            <person name="Hillier L."/>
            <person name="Hinrichs A.S."/>
            <person name="Holmes I."/>
            <person name="Hoskins R.A."/>
            <person name="Hubisz M.J."/>
            <person name="Hultmark D."/>
            <person name="Huntley M.A."/>
            <person name="Jaffe D.B."/>
            <person name="Jagadeeshan S."/>
            <person name="Jeck W.R."/>
            <person name="Johnson J."/>
            <person name="Jones C.D."/>
            <person name="Jordan W.C."/>
            <person name="Karpen G.H."/>
            <person name="Kataoka E."/>
            <person name="Keightley P.D."/>
            <person name="Kheradpour P."/>
            <person name="Kirkness E.F."/>
            <person name="Koerich L.B."/>
            <person name="Kristiansen K."/>
            <person name="Kudrna D."/>
            <person name="Kulathinal R.J."/>
            <person name="Kumar S."/>
            <person name="Kwok R."/>
            <person name="Lander E."/>
            <person name="Langley C.H."/>
            <person name="Lapoint R."/>
            <person name="Lazzaro B.P."/>
            <person name="Lee S.J."/>
            <person name="Levesque L."/>
            <person name="Li R."/>
            <person name="Lin C.F."/>
            <person name="Lin M.F."/>
            <person name="Lindblad-Toh K."/>
            <person name="Llopart A."/>
            <person name="Long M."/>
            <person name="Low L."/>
            <person name="Lozovsky E."/>
            <person name="Lu J."/>
            <person name="Luo M."/>
            <person name="Machado C.A."/>
            <person name="Makalowski W."/>
            <person name="Marzo M."/>
            <person name="Matsuda M."/>
            <person name="Matzkin L."/>
            <person name="McAllister B."/>
            <person name="McBride C.S."/>
            <person name="McKernan B."/>
            <person name="McKernan K."/>
            <person name="Mendez-Lago M."/>
            <person name="Minx P."/>
            <person name="Mollenhauer M.U."/>
            <person name="Montooth K."/>
            <person name="Mount S.M."/>
            <person name="Mu X."/>
            <person name="Myers E."/>
            <person name="Negre B."/>
            <person name="Newfeld S."/>
            <person name="Nielsen R."/>
            <person name="Noor M.A."/>
            <person name="O'Grady P."/>
            <person name="Pachter L."/>
            <person name="Papaceit M."/>
            <person name="Parisi M.J."/>
            <person name="Parisi M."/>
            <person name="Parts L."/>
            <person name="Pedersen J.S."/>
            <person name="Pesole G."/>
            <person name="Phillippy A.M."/>
            <person name="Ponting C.P."/>
            <person name="Pop M."/>
            <person name="Porcelli D."/>
            <person name="Powell J.R."/>
            <person name="Prohaska S."/>
            <person name="Pruitt K."/>
            <person name="Puig M."/>
            <person name="Quesneville H."/>
            <person name="Ram K.R."/>
            <person name="Rand D."/>
            <person name="Rasmussen M.D."/>
            <person name="Reed L.K."/>
            <person name="Reenan R."/>
            <person name="Reily A."/>
            <person name="Remington K.A."/>
            <person name="Rieger T.T."/>
            <person name="Ritchie M.G."/>
            <person name="Robin C."/>
            <person name="Rogers Y.H."/>
            <person name="Rohde C."/>
            <person name="Rozas J."/>
            <person name="Rubenfield M.J."/>
            <person name="Ruiz A."/>
            <person name="Russo S."/>
            <person name="Salzberg S.L."/>
            <person name="Sanchez-Gracia A."/>
            <person name="Saranga D.J."/>
            <person name="Sato H."/>
            <person name="Schaeffer S.W."/>
            <person name="Schatz M.C."/>
            <person name="Schlenke T."/>
            <person name="Schwartz R."/>
            <person name="Segarra C."/>
            <person name="Singh R.S."/>
            <person name="Sirot L."/>
            <person name="Sirota M."/>
            <person name="Sisneros N.B."/>
            <person name="Smith C.D."/>
            <person name="Smith T.F."/>
            <person name="Spieth J."/>
            <person name="Stage D.E."/>
            <person name="Stark A."/>
            <person name="Stephan W."/>
            <person name="Strausberg R.L."/>
            <person name="Strempel S."/>
            <person name="Sturgill D."/>
            <person name="Sutton G."/>
            <person name="Sutton G.G."/>
            <person name="Tao W."/>
            <person name="Teichmann S."/>
            <person name="Tobari Y.N."/>
            <person name="Tomimura Y."/>
            <person name="Tsolas J.M."/>
            <person name="Valente V.L."/>
            <person name="Venter E."/>
            <person name="Venter J.C."/>
            <person name="Vicario S."/>
            <person name="Vieira F.G."/>
            <person name="Vilella A.J."/>
            <person name="Villasante A."/>
            <person name="Walenz B."/>
            <person name="Wang J."/>
            <person name="Wasserman M."/>
            <person name="Watts T."/>
            <person name="Wilson D."/>
            <person name="Wilson R.K."/>
            <person name="Wing R.A."/>
            <person name="Wolfner M.F."/>
            <person name="Wong A."/>
            <person name="Wong G.K."/>
            <person name="Wu C.I."/>
            <person name="Wu G."/>
            <person name="Yamamoto D."/>
            <person name="Yang H.P."/>
            <person name="Yang S.P."/>
            <person name="Yorke J.A."/>
            <person name="Yoshida K."/>
            <person name="Zdobnov E."/>
            <person name="Zhang P."/>
            <person name="Zhang Y."/>
            <person name="Zimin A.V."/>
            <person name="Baldwin J."/>
            <person name="Abdouelleil A."/>
            <person name="Abdulkadir J."/>
            <person name="Abebe A."/>
            <person name="Abera B."/>
            <person name="Abreu J."/>
            <person name="Acer S.C."/>
            <person name="Aftuck L."/>
            <person name="Alexander A."/>
            <person name="An P."/>
            <person name="Anderson E."/>
            <person name="Anderson S."/>
            <person name="Arachi H."/>
            <person name="Azer M."/>
            <person name="Bachantsang P."/>
            <person name="Barry A."/>
            <person name="Bayul T."/>
            <person name="Berlin A."/>
            <person name="Bessette D."/>
            <person name="Bloom T."/>
            <person name="Blye J."/>
            <person name="Boguslavskiy L."/>
            <person name="Bonnet C."/>
            <person name="Boukhgalter B."/>
            <person name="Bourzgui I."/>
            <person name="Brown A."/>
            <person name="Cahill P."/>
            <person name="Channer S."/>
            <person name="Cheshatsang Y."/>
            <person name="Chuda L."/>
            <person name="Citroen M."/>
            <person name="Collymore A."/>
            <person name="Cooke P."/>
            <person name="Costello M."/>
            <person name="D'Aco K."/>
            <person name="Daza R."/>
            <person name="De Haan G."/>
            <person name="DeGray S."/>
            <person name="DeMaso C."/>
            <person name="Dhargay N."/>
            <person name="Dooley K."/>
            <person name="Dooley E."/>
            <person name="Doricent M."/>
            <person name="Dorje P."/>
            <person name="Dorjee K."/>
            <person name="Dupes A."/>
            <person name="Elong R."/>
            <person name="Falk J."/>
            <person name="Farina A."/>
            <person name="Faro S."/>
            <person name="Ferguson D."/>
            <person name="Fisher S."/>
            <person name="Foley C.D."/>
            <person name="Franke A."/>
            <person name="Friedrich D."/>
            <person name="Gadbois L."/>
            <person name="Gearin G."/>
            <person name="Gearin C.R."/>
            <person name="Giannoukos G."/>
            <person name="Goode T."/>
            <person name="Graham J."/>
            <person name="Grandbois E."/>
            <person name="Grewal S."/>
            <person name="Gyaltsen K."/>
            <person name="Hafez N."/>
            <person name="Hagos B."/>
            <person name="Hall J."/>
            <person name="Henson C."/>
            <person name="Hollinger A."/>
            <person name="Honan T."/>
            <person name="Huard M.D."/>
            <person name="Hughes L."/>
            <person name="Hurhula B."/>
            <person name="Husby M.E."/>
            <person name="Kamat A."/>
            <person name="Kanga B."/>
            <person name="Kashin S."/>
            <person name="Khazanovich D."/>
            <person name="Kisner P."/>
            <person name="Lance K."/>
            <person name="Lara M."/>
            <person name="Lee W."/>
            <person name="Lennon N."/>
            <person name="Letendre F."/>
            <person name="LeVine R."/>
            <person name="Lipovsky A."/>
            <person name="Liu X."/>
            <person name="Liu J."/>
            <person name="Liu S."/>
            <person name="Lokyitsang T."/>
            <person name="Lokyitsang Y."/>
            <person name="Lubonja R."/>
            <person name="Lui A."/>
            <person name="MacDonald P."/>
            <person name="Magnisalis V."/>
            <person name="Maru K."/>
            <person name="Matthews C."/>
            <person name="McCusker W."/>
            <person name="McDonough S."/>
            <person name="Mehta T."/>
            <person name="Meldrim J."/>
            <person name="Meneus L."/>
            <person name="Mihai O."/>
            <person name="Mihalev A."/>
            <person name="Mihova T."/>
            <person name="Mittelman R."/>
            <person name="Mlenga V."/>
            <person name="Montmayeur A."/>
            <person name="Mulrain L."/>
            <person name="Navidi A."/>
            <person name="Naylor J."/>
            <person name="Negash T."/>
            <person name="Nguyen T."/>
            <person name="Nguyen N."/>
            <person name="Nicol R."/>
            <person name="Norbu C."/>
            <person name="Norbu N."/>
            <person name="Novod N."/>
            <person name="O'Neill B."/>
            <person name="Osman S."/>
            <person name="Markiewicz E."/>
            <person name="Oyono O.L."/>
            <person name="Patti C."/>
            <person name="Phunkhang P."/>
            <person name="Pierre F."/>
            <person name="Priest M."/>
            <person name="Raghuraman S."/>
            <person name="Rege F."/>
            <person name="Reyes R."/>
            <person name="Rise C."/>
            <person name="Rogov P."/>
            <person name="Ross K."/>
            <person name="Ryan E."/>
            <person name="Settipalli S."/>
            <person name="Shea T."/>
            <person name="Sherpa N."/>
            <person name="Shi L."/>
            <person name="Shih D."/>
            <person name="Sparrow T."/>
            <person name="Spaulding J."/>
            <person name="Stalker J."/>
            <person name="Stange-Thomann N."/>
            <person name="Stavropoulos S."/>
            <person name="Stone C."/>
            <person name="Strader C."/>
            <person name="Tesfaye S."/>
            <person name="Thomson T."/>
            <person name="Thoulutsang Y."/>
            <person name="Thoulutsang D."/>
            <person name="Topham K."/>
            <person name="Topping I."/>
            <person name="Tsamla T."/>
            <person name="Vassiliev H."/>
            <person name="Vo A."/>
            <person name="Wangchuk T."/>
            <person name="Wangdi T."/>
            <person name="Weiand M."/>
            <person name="Wilkinson J."/>
            <person name="Wilson A."/>
            <person name="Yadav S."/>
            <person name="Young G."/>
            <person name="Yu Q."/>
            <person name="Zembek L."/>
            <person name="Zhong D."/>
            <person name="Zimmer A."/>
            <person name="Zwirko Z."/>
            <person name="Jaffe D.B."/>
            <person name="Alvarez P."/>
            <person name="Brockman W."/>
            <person name="Butler J."/>
            <person name="Chin C."/>
            <person name="Gnerre S."/>
            <person name="Grabherr M."/>
            <person name="Kleber M."/>
            <person name="Mauceli E."/>
            <person name="MacCallum I."/>
        </authorList>
    </citation>
    <scope>NUCLEOTIDE SEQUENCE [LARGE SCALE GENOMIC DNA]</scope>
    <source>
        <strain evidence="2">Tucson 15287-2541.00</strain>
    </source>
</reference>
<dbReference type="AlphaFoldDB" id="B4JLR3"/>
<organism evidence="2">
    <name type="scientific">Drosophila grimshawi</name>
    <name type="common">Hawaiian fruit fly</name>
    <name type="synonym">Idiomyia grimshawi</name>
    <dbReference type="NCBI Taxonomy" id="7222"/>
    <lineage>
        <taxon>Eukaryota</taxon>
        <taxon>Metazoa</taxon>
        <taxon>Ecdysozoa</taxon>
        <taxon>Arthropoda</taxon>
        <taxon>Hexapoda</taxon>
        <taxon>Insecta</taxon>
        <taxon>Pterygota</taxon>
        <taxon>Neoptera</taxon>
        <taxon>Endopterygota</taxon>
        <taxon>Diptera</taxon>
        <taxon>Brachycera</taxon>
        <taxon>Muscomorpha</taxon>
        <taxon>Ephydroidea</taxon>
        <taxon>Drosophilidae</taxon>
        <taxon>Drosophila</taxon>
        <taxon>Hawaiian Drosophila</taxon>
    </lineage>
</organism>
<dbReference type="OMA" id="QYHRFVF"/>
<dbReference type="PhylomeDB" id="B4JLR3"/>
<gene>
    <name evidence="1" type="primary">Dgri\GH24466</name>
    <name evidence="1" type="ORF">Dgri_GH24466</name>
</gene>
<evidence type="ECO:0000313" key="2">
    <source>
        <dbReference type="Proteomes" id="UP000001070"/>
    </source>
</evidence>
<dbReference type="OrthoDB" id="70030at2759"/>
<dbReference type="EMBL" id="CH916371">
    <property type="protein sequence ID" value="EDV91674.1"/>
    <property type="molecule type" value="Genomic_DNA"/>
</dbReference>
<accession>B4JLR3</accession>
<dbReference type="KEGG" id="dgr:6566347"/>
<dbReference type="Proteomes" id="UP000001070">
    <property type="component" value="Unassembled WGS sequence"/>
</dbReference>
<evidence type="ECO:0000313" key="1">
    <source>
        <dbReference type="EMBL" id="EDV91674.1"/>
    </source>
</evidence>
<dbReference type="HOGENOM" id="CLU_1385514_0_0_1"/>
<proteinExistence type="predicted"/>
<keyword evidence="2" id="KW-1185">Reference proteome</keyword>
<dbReference type="InParanoid" id="B4JLR3"/>